<comment type="caution">
    <text evidence="2">The sequence shown here is derived from an EMBL/GenBank/DDBJ whole genome shotgun (WGS) entry which is preliminary data.</text>
</comment>
<keyword evidence="1" id="KW-0460">Magnesium</keyword>
<dbReference type="Proteomes" id="UP000886687">
    <property type="component" value="Unassembled WGS sequence"/>
</dbReference>
<keyword evidence="1" id="KW-0479">Metal-binding</keyword>
<dbReference type="PANTHER" id="PTHR42958:SF4">
    <property type="entry name" value="HYDROGENASE EXPRESSION_FORMATION PROTEIN HUPK"/>
    <property type="match status" value="1"/>
</dbReference>
<dbReference type="InterPro" id="IPR029014">
    <property type="entry name" value="NiFe-Hase_large"/>
</dbReference>
<organism evidence="2 3">
    <name type="scientific">Candidatus Thiodiazotropha lotti</name>
    <dbReference type="NCBI Taxonomy" id="2792787"/>
    <lineage>
        <taxon>Bacteria</taxon>
        <taxon>Pseudomonadati</taxon>
        <taxon>Pseudomonadota</taxon>
        <taxon>Gammaproteobacteria</taxon>
        <taxon>Chromatiales</taxon>
        <taxon>Sedimenticolaceae</taxon>
        <taxon>Candidatus Thiodiazotropha</taxon>
    </lineage>
</organism>
<dbReference type="PANTHER" id="PTHR42958">
    <property type="entry name" value="HYDROGENASE-2 LARGE CHAIN"/>
    <property type="match status" value="1"/>
</dbReference>
<dbReference type="EMBL" id="JAEPDI010000004">
    <property type="protein sequence ID" value="MCG7938929.1"/>
    <property type="molecule type" value="Genomic_DNA"/>
</dbReference>
<feature type="binding site" evidence="1">
    <location>
        <position position="385"/>
    </location>
    <ligand>
        <name>Ni(2+)</name>
        <dbReference type="ChEBI" id="CHEBI:49786"/>
    </ligand>
</feature>
<evidence type="ECO:0000256" key="1">
    <source>
        <dbReference type="PIRSR" id="PIRSR601501-1"/>
    </source>
</evidence>
<comment type="cofactor">
    <cofactor evidence="1">
        <name>Ni(2+)</name>
        <dbReference type="ChEBI" id="CHEBI:49786"/>
    </cofactor>
</comment>
<keyword evidence="1" id="KW-0533">Nickel</keyword>
<dbReference type="Gene3D" id="1.10.645.10">
    <property type="entry name" value="Cytochrome-c3 Hydrogenase, chain B"/>
    <property type="match status" value="1"/>
</dbReference>
<accession>A0A9E4N0V5</accession>
<dbReference type="GO" id="GO:0016151">
    <property type="term" value="F:nickel cation binding"/>
    <property type="evidence" value="ECO:0007669"/>
    <property type="project" value="InterPro"/>
</dbReference>
<proteinExistence type="predicted"/>
<evidence type="ECO:0000313" key="3">
    <source>
        <dbReference type="Proteomes" id="UP000886687"/>
    </source>
</evidence>
<evidence type="ECO:0000313" key="2">
    <source>
        <dbReference type="EMBL" id="MCG7938929.1"/>
    </source>
</evidence>
<gene>
    <name evidence="2" type="ORF">JAZ04_08745</name>
</gene>
<sequence>MSIEGEIRIELQCQDDRVNQVVINSTRPLNLPKIFHGKAVDELLTMIPMLYSICATAQSSAAVKACRQATGMTTDWRIQLLEQMLVNVETAREHLWRIMSDWSSHSETALSRDHLATLATLMSDARQACFQQGDSFTLQPSISFDAAAIESIIQRIDQLCHEKIFAVSPAEWYQLEDQQAFNRWLDKCDTLAAALLRDLRDQTQSDSGDWGVEPLPSLDHRKVCRRLSETDADDFIAAPDWQGQIYETGPLTRQLSHPLIEQLMRPYGQGVIPRLVARLLELASIPAKLTRQLSRLKGTSDSIERQHESELSQQGLGEVEAARGRLFHRAVQQDGVIRQYQIVAPTEWNFHPRGVVCQGLKSLSAKHQKQLMQRAQLLIGAVDPCVGFQLELR</sequence>
<dbReference type="InterPro" id="IPR001501">
    <property type="entry name" value="Ni-dep_hyd_lsu"/>
</dbReference>
<name>A0A9E4N0V5_9GAMM</name>
<reference evidence="2" key="1">
    <citation type="journal article" date="2021" name="Proc. Natl. Acad. Sci. U.S.A.">
        <title>Global biogeography of chemosynthetic symbionts reveals both localized and globally distributed symbiont groups. .</title>
        <authorList>
            <person name="Osvatic J.T."/>
            <person name="Wilkins L.G.E."/>
            <person name="Leibrecht L."/>
            <person name="Leray M."/>
            <person name="Zauner S."/>
            <person name="Polzin J."/>
            <person name="Camacho Y."/>
            <person name="Gros O."/>
            <person name="van Gils J.A."/>
            <person name="Eisen J.A."/>
            <person name="Petersen J.M."/>
            <person name="Yuen B."/>
        </authorList>
    </citation>
    <scope>NUCLEOTIDE SEQUENCE</scope>
    <source>
        <strain evidence="2">MAGL173</strain>
    </source>
</reference>
<feature type="binding site" evidence="1">
    <location>
        <position position="342"/>
    </location>
    <ligand>
        <name>Mg(2+)</name>
        <dbReference type="ChEBI" id="CHEBI:18420"/>
    </ligand>
</feature>
<dbReference type="SUPFAM" id="SSF56762">
    <property type="entry name" value="HydB/Nqo4-like"/>
    <property type="match status" value="1"/>
</dbReference>
<dbReference type="AlphaFoldDB" id="A0A9E4N0V5"/>
<dbReference type="InterPro" id="IPR050867">
    <property type="entry name" value="NiFe/NiFeSe_hydrgnase_LSU"/>
</dbReference>
<protein>
    <submittedName>
        <fullName evidence="2">Nickel-dependent hydrogenase large subunit</fullName>
    </submittedName>
</protein>
<dbReference type="Pfam" id="PF00374">
    <property type="entry name" value="NiFeSe_Hases"/>
    <property type="match status" value="1"/>
</dbReference>